<dbReference type="AlphaFoldDB" id="A0A6P1C0P2"/>
<dbReference type="Proteomes" id="UP000471190">
    <property type="component" value="Unassembled WGS sequence"/>
</dbReference>
<dbReference type="InterPro" id="IPR000182">
    <property type="entry name" value="GNAT_dom"/>
</dbReference>
<accession>A0A6P1C0P2</accession>
<evidence type="ECO:0000313" key="7">
    <source>
        <dbReference type="Proteomes" id="UP000526625"/>
    </source>
</evidence>
<sequence length="152" mass="17394">MTSKSQTWAVRPAREQDMQTLAEIYLQVRRETFRWVDPDRFILEDFATQTNGERLFVCEDEHGTVAGFAAIWEPDDFIHMLYILPAFQGRGAGKALLAALPDWPGRRYRLKCLVKNIRAMAFYRMLGFEIIGDGASPEGDYKEMRLGNAASL</sequence>
<dbReference type="GO" id="GO:0016747">
    <property type="term" value="F:acyltransferase activity, transferring groups other than amino-acyl groups"/>
    <property type="evidence" value="ECO:0007669"/>
    <property type="project" value="InterPro"/>
</dbReference>
<dbReference type="InterPro" id="IPR016181">
    <property type="entry name" value="Acyl_CoA_acyltransferase"/>
</dbReference>
<dbReference type="PANTHER" id="PTHR43877">
    <property type="entry name" value="AMINOALKYLPHOSPHONATE N-ACETYLTRANSFERASE-RELATED-RELATED"/>
    <property type="match status" value="1"/>
</dbReference>
<dbReference type="EMBL" id="JACHBF010000001">
    <property type="protein sequence ID" value="MBB6489792.1"/>
    <property type="molecule type" value="Genomic_DNA"/>
</dbReference>
<keyword evidence="1 5" id="KW-0808">Transferase</keyword>
<dbReference type="Gene3D" id="3.40.630.30">
    <property type="match status" value="1"/>
</dbReference>
<comment type="caution">
    <text evidence="5">The sequence shown here is derived from an EMBL/GenBank/DDBJ whole genome shotgun (WGS) entry which is preliminary data.</text>
</comment>
<dbReference type="EMBL" id="JAADZA010000001">
    <property type="protein sequence ID" value="NEV09712.1"/>
    <property type="molecule type" value="Genomic_DNA"/>
</dbReference>
<evidence type="ECO:0000313" key="5">
    <source>
        <dbReference type="EMBL" id="NEV09712.1"/>
    </source>
</evidence>
<name>A0A6P1C0P2_RHITR</name>
<keyword evidence="7" id="KW-1185">Reference proteome</keyword>
<proteinExistence type="predicted"/>
<dbReference type="Proteomes" id="UP000526625">
    <property type="component" value="Unassembled WGS sequence"/>
</dbReference>
<evidence type="ECO:0000256" key="2">
    <source>
        <dbReference type="ARBA" id="ARBA00023315"/>
    </source>
</evidence>
<evidence type="ECO:0000259" key="3">
    <source>
        <dbReference type="PROSITE" id="PS51186"/>
    </source>
</evidence>
<feature type="domain" description="N-acetyltransferase" evidence="3">
    <location>
        <begin position="8"/>
        <end position="147"/>
    </location>
</feature>
<dbReference type="RefSeq" id="WP_015338610.1">
    <property type="nucleotide sequence ID" value="NZ_JAADZA010000001.1"/>
</dbReference>
<evidence type="ECO:0000256" key="1">
    <source>
        <dbReference type="ARBA" id="ARBA00022679"/>
    </source>
</evidence>
<dbReference type="SUPFAM" id="SSF55729">
    <property type="entry name" value="Acyl-CoA N-acyltransferases (Nat)"/>
    <property type="match status" value="1"/>
</dbReference>
<reference evidence="5 6" key="1">
    <citation type="submission" date="2020-02" db="EMBL/GenBank/DDBJ databases">
        <title>Draft genome sequence of Rhizobium tropici.</title>
        <authorList>
            <person name="Khayi S."/>
            <person name="Jemo M."/>
        </authorList>
    </citation>
    <scope>NUCLEOTIDE SEQUENCE [LARGE SCALE GENOMIC DNA]</scope>
    <source>
        <strain evidence="5 6">A12</strain>
    </source>
</reference>
<dbReference type="PANTHER" id="PTHR43877:SF2">
    <property type="entry name" value="AMINOALKYLPHOSPHONATE N-ACETYLTRANSFERASE-RELATED"/>
    <property type="match status" value="1"/>
</dbReference>
<gene>
    <name evidence="4" type="ORF">GGD45_000176</name>
    <name evidence="5" type="ORF">GXW80_01800</name>
</gene>
<organism evidence="5 6">
    <name type="scientific">Rhizobium tropici</name>
    <dbReference type="NCBI Taxonomy" id="398"/>
    <lineage>
        <taxon>Bacteria</taxon>
        <taxon>Pseudomonadati</taxon>
        <taxon>Pseudomonadota</taxon>
        <taxon>Alphaproteobacteria</taxon>
        <taxon>Hyphomicrobiales</taxon>
        <taxon>Rhizobiaceae</taxon>
        <taxon>Rhizobium/Agrobacterium group</taxon>
        <taxon>Rhizobium</taxon>
    </lineage>
</organism>
<protein>
    <submittedName>
        <fullName evidence="5">GNAT family N-acetyltransferase</fullName>
    </submittedName>
    <submittedName>
        <fullName evidence="4">GNAT superfamily N-acetyltransferase</fullName>
    </submittedName>
</protein>
<evidence type="ECO:0000313" key="4">
    <source>
        <dbReference type="EMBL" id="MBB6489792.1"/>
    </source>
</evidence>
<keyword evidence="2" id="KW-0012">Acyltransferase</keyword>
<dbReference type="CDD" id="cd04301">
    <property type="entry name" value="NAT_SF"/>
    <property type="match status" value="1"/>
</dbReference>
<reference evidence="4 7" key="2">
    <citation type="submission" date="2020-08" db="EMBL/GenBank/DDBJ databases">
        <title>Genomic Encyclopedia of Type Strains, Phase IV (KMG-V): Genome sequencing to study the core and pangenomes of soil and plant-associated prokaryotes.</title>
        <authorList>
            <person name="Whitman W."/>
        </authorList>
    </citation>
    <scope>NUCLEOTIDE SEQUENCE [LARGE SCALE GENOMIC DNA]</scope>
    <source>
        <strain evidence="4 7">SEMIA 4059</strain>
    </source>
</reference>
<evidence type="ECO:0000313" key="6">
    <source>
        <dbReference type="Proteomes" id="UP000471190"/>
    </source>
</evidence>
<dbReference type="PROSITE" id="PS51186">
    <property type="entry name" value="GNAT"/>
    <property type="match status" value="1"/>
</dbReference>
<dbReference type="InterPro" id="IPR050832">
    <property type="entry name" value="Bact_Acetyltransf"/>
</dbReference>
<dbReference type="Pfam" id="PF00583">
    <property type="entry name" value="Acetyltransf_1"/>
    <property type="match status" value="1"/>
</dbReference>